<evidence type="ECO:0000313" key="2">
    <source>
        <dbReference type="EMBL" id="GBN11893.1"/>
    </source>
</evidence>
<name>A0A4Y2LD82_ARAVE</name>
<evidence type="ECO:0000256" key="1">
    <source>
        <dbReference type="SAM" id="MobiDB-lite"/>
    </source>
</evidence>
<feature type="region of interest" description="Disordered" evidence="1">
    <location>
        <begin position="38"/>
        <end position="101"/>
    </location>
</feature>
<protein>
    <submittedName>
        <fullName evidence="2">Uncharacterized protein</fullName>
    </submittedName>
</protein>
<dbReference type="EMBL" id="BGPR01005623">
    <property type="protein sequence ID" value="GBN11893.1"/>
    <property type="molecule type" value="Genomic_DNA"/>
</dbReference>
<feature type="compositionally biased region" description="Basic and acidic residues" evidence="1">
    <location>
        <begin position="77"/>
        <end position="101"/>
    </location>
</feature>
<comment type="caution">
    <text evidence="2">The sequence shown here is derived from an EMBL/GenBank/DDBJ whole genome shotgun (WGS) entry which is preliminary data.</text>
</comment>
<sequence>MILSWTFTVIPIWNFWKTGRKSLSSSSKTYEIWSKWIGSGGIPKNSKSKAPSADSNLVPPCEGSGKTKDLPTLGLRVEARNEARNPPVEEEKKRAEGILRF</sequence>
<reference evidence="2 3" key="1">
    <citation type="journal article" date="2019" name="Sci. Rep.">
        <title>Orb-weaving spider Araneus ventricosus genome elucidates the spidroin gene catalogue.</title>
        <authorList>
            <person name="Kono N."/>
            <person name="Nakamura H."/>
            <person name="Ohtoshi R."/>
            <person name="Moran D.A.P."/>
            <person name="Shinohara A."/>
            <person name="Yoshida Y."/>
            <person name="Fujiwara M."/>
            <person name="Mori M."/>
            <person name="Tomita M."/>
            <person name="Arakawa K."/>
        </authorList>
    </citation>
    <scope>NUCLEOTIDE SEQUENCE [LARGE SCALE GENOMIC DNA]</scope>
</reference>
<gene>
    <name evidence="2" type="ORF">AVEN_22227_1</name>
</gene>
<evidence type="ECO:0000313" key="3">
    <source>
        <dbReference type="Proteomes" id="UP000499080"/>
    </source>
</evidence>
<organism evidence="2 3">
    <name type="scientific">Araneus ventricosus</name>
    <name type="common">Orbweaver spider</name>
    <name type="synonym">Epeira ventricosa</name>
    <dbReference type="NCBI Taxonomy" id="182803"/>
    <lineage>
        <taxon>Eukaryota</taxon>
        <taxon>Metazoa</taxon>
        <taxon>Ecdysozoa</taxon>
        <taxon>Arthropoda</taxon>
        <taxon>Chelicerata</taxon>
        <taxon>Arachnida</taxon>
        <taxon>Araneae</taxon>
        <taxon>Araneomorphae</taxon>
        <taxon>Entelegynae</taxon>
        <taxon>Araneoidea</taxon>
        <taxon>Araneidae</taxon>
        <taxon>Araneus</taxon>
    </lineage>
</organism>
<dbReference type="AlphaFoldDB" id="A0A4Y2LD82"/>
<keyword evidence="3" id="KW-1185">Reference proteome</keyword>
<proteinExistence type="predicted"/>
<accession>A0A4Y2LD82</accession>
<dbReference type="Proteomes" id="UP000499080">
    <property type="component" value="Unassembled WGS sequence"/>
</dbReference>